<dbReference type="SUPFAM" id="SSF53822">
    <property type="entry name" value="Periplasmic binding protein-like I"/>
    <property type="match status" value="1"/>
</dbReference>
<dbReference type="InterPro" id="IPR028081">
    <property type="entry name" value="Leu-bd"/>
</dbReference>
<dbReference type="Gene3D" id="3.40.50.2300">
    <property type="match status" value="2"/>
</dbReference>
<comment type="caution">
    <text evidence="5">The sequence shown here is derived from an EMBL/GenBank/DDBJ whole genome shotgun (WGS) entry which is preliminary data.</text>
</comment>
<reference evidence="5 6" key="1">
    <citation type="submission" date="2018-06" db="EMBL/GenBank/DDBJ databases">
        <title>Genomic Encyclopedia of Type Strains, Phase III (KMG-III): the genomes of soil and plant-associated and newly described type strains.</title>
        <authorList>
            <person name="Whitman W."/>
        </authorList>
    </citation>
    <scope>NUCLEOTIDE SEQUENCE [LARGE SCALE GENOMIC DNA]</scope>
    <source>
        <strain evidence="5 6">CGMCC 1.8979</strain>
    </source>
</reference>
<comment type="similarity">
    <text evidence="1">Belongs to the leucine-binding protein family.</text>
</comment>
<evidence type="ECO:0000313" key="6">
    <source>
        <dbReference type="Proteomes" id="UP000248555"/>
    </source>
</evidence>
<dbReference type="Proteomes" id="UP000248555">
    <property type="component" value="Unassembled WGS sequence"/>
</dbReference>
<dbReference type="PROSITE" id="PS51257">
    <property type="entry name" value="PROKAR_LIPOPROTEIN"/>
    <property type="match status" value="1"/>
</dbReference>
<feature type="domain" description="Leucine-binding protein" evidence="4">
    <location>
        <begin position="43"/>
        <end position="369"/>
    </location>
</feature>
<keyword evidence="2 3" id="KW-0732">Signal</keyword>
<sequence length="389" mass="42188">MKKAVKGRMLLALLIVFLFGIAGCGSQSTTQTDNKGKDQGKVVKIGVIVAETGPASTLGHAQANTVKLIQKELDQQGPINGTKIQLIMHDYETNDTKAVIAMDKLISEGVVAVVGATQTSTTMAILPKAVQANIPLMATAPVSTDKENVYMLAHSSSTIISQVVDYLVKHNIKKVAWLNARDAFGVIGLPAFKELAKQHDIEIVAHEEFDATASDMTVQLTNIRKKNPEAVIVWSRTPGAGIVARNFKSLGFTIPMFQSTAAANKGFIEQVQGNSDNIMVVGSKLSVVDQLPESDQKKRILAFRDAYVKEFGEEPDLFAAHAYDGIQLIIEAVKAGKTTAKDIQNFLKNELKEYPAISGTLDLTNPLKGAKADGLTLLRIENNQWKYNQ</sequence>
<dbReference type="EMBL" id="QLMH01000026">
    <property type="protein sequence ID" value="RAK15045.1"/>
    <property type="molecule type" value="Genomic_DNA"/>
</dbReference>
<evidence type="ECO:0000256" key="2">
    <source>
        <dbReference type="ARBA" id="ARBA00022729"/>
    </source>
</evidence>
<gene>
    <name evidence="5" type="ORF">B0I26_1264</name>
</gene>
<evidence type="ECO:0000259" key="4">
    <source>
        <dbReference type="Pfam" id="PF13458"/>
    </source>
</evidence>
<dbReference type="Pfam" id="PF13458">
    <property type="entry name" value="Peripla_BP_6"/>
    <property type="match status" value="1"/>
</dbReference>
<organism evidence="5 6">
    <name type="scientific">Paranoxybacillus vitaminiphilus</name>
    <dbReference type="NCBI Taxonomy" id="581036"/>
    <lineage>
        <taxon>Bacteria</taxon>
        <taxon>Bacillati</taxon>
        <taxon>Bacillota</taxon>
        <taxon>Bacilli</taxon>
        <taxon>Bacillales</taxon>
        <taxon>Anoxybacillaceae</taxon>
        <taxon>Paranoxybacillus</taxon>
    </lineage>
</organism>
<dbReference type="CDD" id="cd06333">
    <property type="entry name" value="PBP1_ABC_RPA1789-like"/>
    <property type="match status" value="1"/>
</dbReference>
<evidence type="ECO:0000256" key="1">
    <source>
        <dbReference type="ARBA" id="ARBA00010062"/>
    </source>
</evidence>
<name>A0A327Y5L9_9BACL</name>
<dbReference type="InterPro" id="IPR051010">
    <property type="entry name" value="BCAA_transport"/>
</dbReference>
<feature type="signal peptide" evidence="3">
    <location>
        <begin position="1"/>
        <end position="22"/>
    </location>
</feature>
<evidence type="ECO:0000256" key="3">
    <source>
        <dbReference type="SAM" id="SignalP"/>
    </source>
</evidence>
<evidence type="ECO:0000313" key="5">
    <source>
        <dbReference type="EMBL" id="RAK15045.1"/>
    </source>
</evidence>
<dbReference type="PANTHER" id="PTHR30483:SF38">
    <property type="entry name" value="BLR7848 PROTEIN"/>
    <property type="match status" value="1"/>
</dbReference>
<dbReference type="RefSeq" id="WP_181502973.1">
    <property type="nucleotide sequence ID" value="NZ_QLMH01000026.1"/>
</dbReference>
<protein>
    <submittedName>
        <fullName evidence="5">Amino acid/amide ABC transporter substrate-binding protein (HAAT family)</fullName>
    </submittedName>
</protein>
<dbReference type="InterPro" id="IPR028082">
    <property type="entry name" value="Peripla_BP_I"/>
</dbReference>
<proteinExistence type="inferred from homology"/>
<dbReference type="AlphaFoldDB" id="A0A327Y5L9"/>
<keyword evidence="6" id="KW-1185">Reference proteome</keyword>
<feature type="chain" id="PRO_5039477398" evidence="3">
    <location>
        <begin position="23"/>
        <end position="389"/>
    </location>
</feature>
<dbReference type="PANTHER" id="PTHR30483">
    <property type="entry name" value="LEUCINE-SPECIFIC-BINDING PROTEIN"/>
    <property type="match status" value="1"/>
</dbReference>
<accession>A0A327Y5L9</accession>